<feature type="compositionally biased region" description="Polar residues" evidence="1">
    <location>
        <begin position="255"/>
        <end position="267"/>
    </location>
</feature>
<feature type="region of interest" description="Disordered" evidence="1">
    <location>
        <begin position="240"/>
        <end position="347"/>
    </location>
</feature>
<keyword evidence="3" id="KW-1185">Reference proteome</keyword>
<feature type="compositionally biased region" description="Polar residues" evidence="1">
    <location>
        <begin position="437"/>
        <end position="447"/>
    </location>
</feature>
<evidence type="ECO:0000313" key="2">
    <source>
        <dbReference type="EMBL" id="KAJ6219097.1"/>
    </source>
</evidence>
<evidence type="ECO:0000256" key="1">
    <source>
        <dbReference type="SAM" id="MobiDB-lite"/>
    </source>
</evidence>
<feature type="compositionally biased region" description="Basic residues" evidence="1">
    <location>
        <begin position="450"/>
        <end position="460"/>
    </location>
</feature>
<protein>
    <submittedName>
        <fullName evidence="2">Uncharacterized protein</fullName>
    </submittedName>
</protein>
<feature type="compositionally biased region" description="Low complexity" evidence="1">
    <location>
        <begin position="268"/>
        <end position="278"/>
    </location>
</feature>
<name>A0A9Q0M4Z1_BLOTA</name>
<evidence type="ECO:0000313" key="3">
    <source>
        <dbReference type="Proteomes" id="UP001142055"/>
    </source>
</evidence>
<dbReference type="AlphaFoldDB" id="A0A9Q0M4Z1"/>
<gene>
    <name evidence="2" type="ORF">RDWZM_004909</name>
</gene>
<reference evidence="2" key="1">
    <citation type="submission" date="2022-12" db="EMBL/GenBank/DDBJ databases">
        <title>Genome assemblies of Blomia tropicalis.</title>
        <authorList>
            <person name="Cui Y."/>
        </authorList>
    </citation>
    <scope>NUCLEOTIDE SEQUENCE</scope>
    <source>
        <tissue evidence="2">Adult mites</tissue>
    </source>
</reference>
<feature type="compositionally biased region" description="Polar residues" evidence="1">
    <location>
        <begin position="334"/>
        <end position="347"/>
    </location>
</feature>
<comment type="caution">
    <text evidence="2">The sequence shown here is derived from an EMBL/GenBank/DDBJ whole genome shotgun (WGS) entry which is preliminary data.</text>
</comment>
<feature type="region of interest" description="Disordered" evidence="1">
    <location>
        <begin position="413"/>
        <end position="468"/>
    </location>
</feature>
<sequence>MVKERIFTIMTNEDKQVYELKYEKLDIKRFQLLLNGAKVSKWPDRFTYDKKYDKEFLTKPIIQSFMVQSPVGLGPIIFLATSSGSRLYFEAAKKSTVSKIQKPFPLTQTIISLNDRLQNLFIIDHNNGSCMKLSFKFVEFSMFPLPGNIVQVKNSTKPLLMCSHGDQKISFTNGTKCQKNGKTFNWKLNIGFTDSSYFYLFGTNIVYIFKYELYDNLDTIGPFYVRTFEDFFWNTKKVPPITEHPGDPTDPYNPYNPSNNETNAVPNSVSGISSSVSENSKKKSRKTKVSKVETSKTTKKSKISKTRKKHKKLGTKSALSSIKRKGSSKSRLSAQSSPNRSSKVTTRASKILPKSLDLVSQSMLKSIQTENIMNSKRTKHNSPSFRTGKDTPRRSIKVAGMNSKRTSILIKQAVQSGVKDKSTKIKSSKVSKKMNQSHKQSLSTNPNSSIKKKAAMKSKKGSVNQKSYSKRVKRLAPIHLVIQRKVRKLASIHQVIQRRVKRLAEICLVIRRRVKRLVEICLTIRRKVRKLVEMRLAIRRRVNFQTVNYKSQRRRKRFPIDRKRYRKNYQTRCQRIHRSKIQAYHDYRINQTFFIDNNQTQKNATIFIKFSIKIDRTLEFRDLFLCVYKLKMF</sequence>
<proteinExistence type="predicted"/>
<dbReference type="Proteomes" id="UP001142055">
    <property type="component" value="Chromosome 2"/>
</dbReference>
<organism evidence="2 3">
    <name type="scientific">Blomia tropicalis</name>
    <name type="common">Mite</name>
    <dbReference type="NCBI Taxonomy" id="40697"/>
    <lineage>
        <taxon>Eukaryota</taxon>
        <taxon>Metazoa</taxon>
        <taxon>Ecdysozoa</taxon>
        <taxon>Arthropoda</taxon>
        <taxon>Chelicerata</taxon>
        <taxon>Arachnida</taxon>
        <taxon>Acari</taxon>
        <taxon>Acariformes</taxon>
        <taxon>Sarcoptiformes</taxon>
        <taxon>Astigmata</taxon>
        <taxon>Glycyphagoidea</taxon>
        <taxon>Echimyopodidae</taxon>
        <taxon>Blomia</taxon>
    </lineage>
</organism>
<dbReference type="EMBL" id="JAPWDV010000002">
    <property type="protein sequence ID" value="KAJ6219097.1"/>
    <property type="molecule type" value="Genomic_DNA"/>
</dbReference>
<feature type="compositionally biased region" description="Basic residues" evidence="1">
    <location>
        <begin position="297"/>
        <end position="314"/>
    </location>
</feature>
<accession>A0A9Q0M4Z1</accession>
<feature type="compositionally biased region" description="Basic residues" evidence="1">
    <location>
        <begin position="424"/>
        <end position="436"/>
    </location>
</feature>